<evidence type="ECO:0000256" key="8">
    <source>
        <dbReference type="SAM" id="Phobius"/>
    </source>
</evidence>
<feature type="transmembrane region" description="Helical" evidence="8">
    <location>
        <begin position="12"/>
        <end position="35"/>
    </location>
</feature>
<keyword evidence="5" id="KW-0238">DNA-binding</keyword>
<dbReference type="Pfam" id="PF04852">
    <property type="entry name" value="ALOG_dom"/>
    <property type="match status" value="1"/>
</dbReference>
<keyword evidence="11" id="KW-1185">Reference proteome</keyword>
<dbReference type="PANTHER" id="PTHR31165">
    <property type="entry name" value="PROTEIN G1-LIKE2"/>
    <property type="match status" value="1"/>
</dbReference>
<reference evidence="10 11" key="1">
    <citation type="submission" date="2024-03" db="EMBL/GenBank/DDBJ databases">
        <authorList>
            <person name="Gkanogiannis A."/>
            <person name="Becerra Lopez-Lavalle L."/>
        </authorList>
    </citation>
    <scope>NUCLEOTIDE SEQUENCE [LARGE SCALE GENOMIC DNA]</scope>
</reference>
<keyword evidence="6" id="KW-0804">Transcription</keyword>
<comment type="similarity">
    <text evidence="2">Belongs to the plant homeotic and developmental regulators ALOG protein family.</text>
</comment>
<evidence type="ECO:0000256" key="7">
    <source>
        <dbReference type="ARBA" id="ARBA00023242"/>
    </source>
</evidence>
<dbReference type="PANTHER" id="PTHR31165:SF122">
    <property type="entry name" value="PROTEIN G1-LIKE1"/>
    <property type="match status" value="1"/>
</dbReference>
<feature type="transmembrane region" description="Helical" evidence="8">
    <location>
        <begin position="55"/>
        <end position="75"/>
    </location>
</feature>
<comment type="subcellular location">
    <subcellularLocation>
        <location evidence="1">Nucleus</location>
    </subcellularLocation>
</comment>
<evidence type="ECO:0000256" key="3">
    <source>
        <dbReference type="ARBA" id="ARBA00022473"/>
    </source>
</evidence>
<keyword evidence="4" id="KW-0805">Transcription regulation</keyword>
<gene>
    <name evidence="10" type="ORF">CITCOLO1_LOCUS20066</name>
</gene>
<evidence type="ECO:0000313" key="11">
    <source>
        <dbReference type="Proteomes" id="UP001642487"/>
    </source>
</evidence>
<evidence type="ECO:0000256" key="2">
    <source>
        <dbReference type="ARBA" id="ARBA00010308"/>
    </source>
</evidence>
<dbReference type="EMBL" id="OZ021742">
    <property type="protein sequence ID" value="CAK9327679.1"/>
    <property type="molecule type" value="Genomic_DNA"/>
</dbReference>
<keyword evidence="8" id="KW-1133">Transmembrane helix</keyword>
<feature type="domain" description="ALOG" evidence="9">
    <location>
        <begin position="110"/>
        <end position="234"/>
    </location>
</feature>
<evidence type="ECO:0000313" key="10">
    <source>
        <dbReference type="EMBL" id="CAK9327679.1"/>
    </source>
</evidence>
<dbReference type="InterPro" id="IPR040222">
    <property type="entry name" value="ALOG"/>
</dbReference>
<dbReference type="Proteomes" id="UP001642487">
    <property type="component" value="Chromosome 8"/>
</dbReference>
<dbReference type="PROSITE" id="PS51697">
    <property type="entry name" value="ALOG"/>
    <property type="match status" value="1"/>
</dbReference>
<evidence type="ECO:0000256" key="4">
    <source>
        <dbReference type="ARBA" id="ARBA00023015"/>
    </source>
</evidence>
<keyword evidence="7" id="KW-0539">Nucleus</keyword>
<keyword evidence="3" id="KW-0217">Developmental protein</keyword>
<evidence type="ECO:0000256" key="6">
    <source>
        <dbReference type="ARBA" id="ARBA00023163"/>
    </source>
</evidence>
<proteinExistence type="inferred from homology"/>
<protein>
    <recommendedName>
        <fullName evidence="9">ALOG domain-containing protein</fullName>
    </recommendedName>
</protein>
<evidence type="ECO:0000256" key="1">
    <source>
        <dbReference type="ARBA" id="ARBA00004123"/>
    </source>
</evidence>
<keyword evidence="8" id="KW-0812">Transmembrane</keyword>
<dbReference type="InterPro" id="IPR006936">
    <property type="entry name" value="ALOG_dom"/>
</dbReference>
<accession>A0ABP0Z4G6</accession>
<evidence type="ECO:0000259" key="9">
    <source>
        <dbReference type="PROSITE" id="PS51697"/>
    </source>
</evidence>
<name>A0ABP0Z4G6_9ROSI</name>
<keyword evidence="8" id="KW-0472">Membrane</keyword>
<sequence>MGPLFVSLKMVPTLSFLPFCPSLISFTSFIFSSLSLPLPSSLFSPIFLSSKPNPLPLFFAMSAAVAAAAAAAALGRRSSSSSTTSTLSPPDSFYYPSLSMSVRPPPLVSRYECLKRRDWNRFRQYLRNRFPTLSLAGCSGANVVEFLCYLHELGQTKVHSATCPNFGHRYPVDPYCDCPTQQPWTTLVALIGRLRVAFEENGGNPVTNPFNTIDVKVYLNDVKDSQERSRGIDR</sequence>
<evidence type="ECO:0000256" key="5">
    <source>
        <dbReference type="ARBA" id="ARBA00023125"/>
    </source>
</evidence>
<organism evidence="10 11">
    <name type="scientific">Citrullus colocynthis</name>
    <name type="common">colocynth</name>
    <dbReference type="NCBI Taxonomy" id="252529"/>
    <lineage>
        <taxon>Eukaryota</taxon>
        <taxon>Viridiplantae</taxon>
        <taxon>Streptophyta</taxon>
        <taxon>Embryophyta</taxon>
        <taxon>Tracheophyta</taxon>
        <taxon>Spermatophyta</taxon>
        <taxon>Magnoliopsida</taxon>
        <taxon>eudicotyledons</taxon>
        <taxon>Gunneridae</taxon>
        <taxon>Pentapetalae</taxon>
        <taxon>rosids</taxon>
        <taxon>fabids</taxon>
        <taxon>Cucurbitales</taxon>
        <taxon>Cucurbitaceae</taxon>
        <taxon>Benincaseae</taxon>
        <taxon>Citrullus</taxon>
    </lineage>
</organism>